<accession>A0A8D5JIF0</accession>
<evidence type="ECO:0000259" key="7">
    <source>
        <dbReference type="Pfam" id="PF12698"/>
    </source>
</evidence>
<reference evidence="8" key="1">
    <citation type="submission" date="2020-09" db="EMBL/GenBank/DDBJ databases">
        <title>Desulfogranum mesoprofundum gen. nov., sp. nov., a novel mesophilic, sulfate-reducing chemolithoautotroph isolated from a deep-sea hydrothermal vent chimney in the Suiyo Seamount.</title>
        <authorList>
            <person name="Hashimoto Y."/>
            <person name="Nakagawa S."/>
        </authorList>
    </citation>
    <scope>NUCLEOTIDE SEQUENCE</scope>
    <source>
        <strain evidence="8">KT2</strain>
    </source>
</reference>
<dbReference type="PANTHER" id="PTHR30294">
    <property type="entry name" value="MEMBRANE COMPONENT OF ABC TRANSPORTER YHHJ-RELATED"/>
    <property type="match status" value="1"/>
</dbReference>
<comment type="subcellular location">
    <subcellularLocation>
        <location evidence="1">Cell membrane</location>
        <topology evidence="1">Multi-pass membrane protein</topology>
    </subcellularLocation>
</comment>
<protein>
    <recommendedName>
        <fullName evidence="7">ABC-2 type transporter transmembrane domain-containing protein</fullName>
    </recommendedName>
</protein>
<evidence type="ECO:0000256" key="3">
    <source>
        <dbReference type="ARBA" id="ARBA00022692"/>
    </source>
</evidence>
<keyword evidence="3 6" id="KW-0812">Transmembrane</keyword>
<dbReference type="EMBL" id="AP024086">
    <property type="protein sequence ID" value="BCL62614.1"/>
    <property type="molecule type" value="Genomic_DNA"/>
</dbReference>
<dbReference type="AlphaFoldDB" id="A0A8D5JIF0"/>
<evidence type="ECO:0000256" key="5">
    <source>
        <dbReference type="ARBA" id="ARBA00023136"/>
    </source>
</evidence>
<evidence type="ECO:0000256" key="1">
    <source>
        <dbReference type="ARBA" id="ARBA00004651"/>
    </source>
</evidence>
<evidence type="ECO:0000256" key="2">
    <source>
        <dbReference type="ARBA" id="ARBA00022475"/>
    </source>
</evidence>
<feature type="transmembrane region" description="Helical" evidence="6">
    <location>
        <begin position="122"/>
        <end position="141"/>
    </location>
</feature>
<keyword evidence="4 6" id="KW-1133">Transmembrane helix</keyword>
<dbReference type="Pfam" id="PF12698">
    <property type="entry name" value="ABC2_membrane_3"/>
    <property type="match status" value="1"/>
</dbReference>
<evidence type="ECO:0000256" key="6">
    <source>
        <dbReference type="SAM" id="Phobius"/>
    </source>
</evidence>
<dbReference type="GO" id="GO:0005886">
    <property type="term" value="C:plasma membrane"/>
    <property type="evidence" value="ECO:0007669"/>
    <property type="project" value="UniProtKB-SubCell"/>
</dbReference>
<evidence type="ECO:0000313" key="9">
    <source>
        <dbReference type="Proteomes" id="UP000826725"/>
    </source>
</evidence>
<organism evidence="8 9">
    <name type="scientific">Desulfomarina profundi</name>
    <dbReference type="NCBI Taxonomy" id="2772557"/>
    <lineage>
        <taxon>Bacteria</taxon>
        <taxon>Pseudomonadati</taxon>
        <taxon>Thermodesulfobacteriota</taxon>
        <taxon>Desulfobulbia</taxon>
        <taxon>Desulfobulbales</taxon>
        <taxon>Desulfobulbaceae</taxon>
        <taxon>Desulfomarina</taxon>
    </lineage>
</organism>
<feature type="transmembrane region" description="Helical" evidence="6">
    <location>
        <begin position="95"/>
        <end position="115"/>
    </location>
</feature>
<feature type="transmembrane region" description="Helical" evidence="6">
    <location>
        <begin position="31"/>
        <end position="50"/>
    </location>
</feature>
<dbReference type="InterPro" id="IPR051449">
    <property type="entry name" value="ABC-2_transporter_component"/>
</dbReference>
<sequence>MGVGILGGTQNELAVEGEPIYWYSASPAKLLLVRTIIFFVIYTLLSLYYYGPAFKLYDIPRLANISGLTLLNLPFLLSATFLGIALSTVLPRRELATLVILLSSMPIVFGSGFIWPREAIPFPVLLLMQFVPAVPAIKAFVMLNQMGATFHQITPLVTQLILLALFYGILAYLLLEKKFKTIQPAAGKAEY</sequence>
<feature type="domain" description="ABC-2 type transporter transmembrane" evidence="7">
    <location>
        <begin position="25"/>
        <end position="173"/>
    </location>
</feature>
<evidence type="ECO:0000313" key="8">
    <source>
        <dbReference type="EMBL" id="BCL62614.1"/>
    </source>
</evidence>
<feature type="transmembrane region" description="Helical" evidence="6">
    <location>
        <begin position="153"/>
        <end position="175"/>
    </location>
</feature>
<name>A0A8D5JIF0_9BACT</name>
<keyword evidence="5 6" id="KW-0472">Membrane</keyword>
<dbReference type="InterPro" id="IPR013525">
    <property type="entry name" value="ABC2_TM"/>
</dbReference>
<dbReference type="Proteomes" id="UP000826725">
    <property type="component" value="Chromosome"/>
</dbReference>
<proteinExistence type="predicted"/>
<keyword evidence="9" id="KW-1185">Reference proteome</keyword>
<keyword evidence="2" id="KW-1003">Cell membrane</keyword>
<dbReference type="GO" id="GO:0140359">
    <property type="term" value="F:ABC-type transporter activity"/>
    <property type="evidence" value="ECO:0007669"/>
    <property type="project" value="InterPro"/>
</dbReference>
<evidence type="ECO:0000256" key="4">
    <source>
        <dbReference type="ARBA" id="ARBA00022989"/>
    </source>
</evidence>
<feature type="transmembrane region" description="Helical" evidence="6">
    <location>
        <begin position="62"/>
        <end position="89"/>
    </location>
</feature>
<gene>
    <name evidence="8" type="ORF">DGMP_33070</name>
</gene>
<dbReference type="KEGG" id="dbk:DGMP_33070"/>
<dbReference type="PANTHER" id="PTHR30294:SF46">
    <property type="entry name" value="ABC TRANSPORTER PERMEASE"/>
    <property type="match status" value="1"/>
</dbReference>